<evidence type="ECO:0000256" key="1">
    <source>
        <dbReference type="ARBA" id="ARBA00022741"/>
    </source>
</evidence>
<evidence type="ECO:0000256" key="4">
    <source>
        <dbReference type="PIRSR" id="PIRSR606689-2"/>
    </source>
</evidence>
<dbReference type="EMBL" id="JARKIE010000019">
    <property type="protein sequence ID" value="KAJ7700715.1"/>
    <property type="molecule type" value="Genomic_DNA"/>
</dbReference>
<protein>
    <submittedName>
        <fullName evidence="6">P-loop containing nucleoside triphosphate hydrolase protein</fullName>
    </submittedName>
</protein>
<organism evidence="6 7">
    <name type="scientific">Mycena rosella</name>
    <name type="common">Pink bonnet</name>
    <name type="synonym">Agaricus rosellus</name>
    <dbReference type="NCBI Taxonomy" id="1033263"/>
    <lineage>
        <taxon>Eukaryota</taxon>
        <taxon>Fungi</taxon>
        <taxon>Dikarya</taxon>
        <taxon>Basidiomycota</taxon>
        <taxon>Agaricomycotina</taxon>
        <taxon>Agaricomycetes</taxon>
        <taxon>Agaricomycetidae</taxon>
        <taxon>Agaricales</taxon>
        <taxon>Marasmiineae</taxon>
        <taxon>Mycenaceae</taxon>
        <taxon>Mycena</taxon>
    </lineage>
</organism>
<dbReference type="InterPro" id="IPR027417">
    <property type="entry name" value="P-loop_NTPase"/>
</dbReference>
<gene>
    <name evidence="6" type="ORF">B0H17DRAFT_1046422</name>
</gene>
<dbReference type="GO" id="GO:0005525">
    <property type="term" value="F:GTP binding"/>
    <property type="evidence" value="ECO:0007669"/>
    <property type="project" value="UniProtKB-KW"/>
</dbReference>
<keyword evidence="4" id="KW-0460">Magnesium</keyword>
<dbReference type="GO" id="GO:0046872">
    <property type="term" value="F:metal ion binding"/>
    <property type="evidence" value="ECO:0007669"/>
    <property type="project" value="UniProtKB-KW"/>
</dbReference>
<accession>A0AAD7DVG5</accession>
<proteinExistence type="predicted"/>
<evidence type="ECO:0000256" key="2">
    <source>
        <dbReference type="ARBA" id="ARBA00023134"/>
    </source>
</evidence>
<dbReference type="PROSITE" id="PS51417">
    <property type="entry name" value="ARF"/>
    <property type="match status" value="1"/>
</dbReference>
<evidence type="ECO:0000313" key="7">
    <source>
        <dbReference type="Proteomes" id="UP001221757"/>
    </source>
</evidence>
<evidence type="ECO:0000256" key="3">
    <source>
        <dbReference type="PIRSR" id="PIRSR606689-1"/>
    </source>
</evidence>
<keyword evidence="2 3" id="KW-0342">GTP-binding</keyword>
<dbReference type="InterPro" id="IPR006689">
    <property type="entry name" value="Small_GTPase_ARF/SAR"/>
</dbReference>
<reference evidence="6" key="1">
    <citation type="submission" date="2023-03" db="EMBL/GenBank/DDBJ databases">
        <title>Massive genome expansion in bonnet fungi (Mycena s.s.) driven by repeated elements and novel gene families across ecological guilds.</title>
        <authorList>
            <consortium name="Lawrence Berkeley National Laboratory"/>
            <person name="Harder C.B."/>
            <person name="Miyauchi S."/>
            <person name="Viragh M."/>
            <person name="Kuo A."/>
            <person name="Thoen E."/>
            <person name="Andreopoulos B."/>
            <person name="Lu D."/>
            <person name="Skrede I."/>
            <person name="Drula E."/>
            <person name="Henrissat B."/>
            <person name="Morin E."/>
            <person name="Kohler A."/>
            <person name="Barry K."/>
            <person name="LaButti K."/>
            <person name="Morin E."/>
            <person name="Salamov A."/>
            <person name="Lipzen A."/>
            <person name="Mereny Z."/>
            <person name="Hegedus B."/>
            <person name="Baldrian P."/>
            <person name="Stursova M."/>
            <person name="Weitz H."/>
            <person name="Taylor A."/>
            <person name="Grigoriev I.V."/>
            <person name="Nagy L.G."/>
            <person name="Martin F."/>
            <person name="Kauserud H."/>
        </authorList>
    </citation>
    <scope>NUCLEOTIDE SEQUENCE</scope>
    <source>
        <strain evidence="6">CBHHK067</strain>
    </source>
</reference>
<keyword evidence="7" id="KW-1185">Reference proteome</keyword>
<keyword evidence="6" id="KW-0378">Hydrolase</keyword>
<dbReference type="InterPro" id="IPR024156">
    <property type="entry name" value="Small_GTPase_ARF"/>
</dbReference>
<dbReference type="Pfam" id="PF00025">
    <property type="entry name" value="Arf"/>
    <property type="match status" value="1"/>
</dbReference>
<feature type="binding site" evidence="4">
    <location>
        <position position="58"/>
    </location>
    <ligand>
        <name>Mg(2+)</name>
        <dbReference type="ChEBI" id="CHEBI:18420"/>
    </ligand>
</feature>
<dbReference type="Gene3D" id="3.40.50.300">
    <property type="entry name" value="P-loop containing nucleotide triphosphate hydrolases"/>
    <property type="match status" value="1"/>
</dbReference>
<dbReference type="GO" id="GO:0003924">
    <property type="term" value="F:GTPase activity"/>
    <property type="evidence" value="ECO:0007669"/>
    <property type="project" value="InterPro"/>
</dbReference>
<name>A0AAD7DVG5_MYCRO</name>
<comment type="caution">
    <text evidence="6">The sequence shown here is derived from an EMBL/GenBank/DDBJ whole genome shotgun (WGS) entry which is preliminary data.</text>
</comment>
<dbReference type="PANTHER" id="PTHR11711">
    <property type="entry name" value="ADP RIBOSYLATION FACTOR-RELATED"/>
    <property type="match status" value="1"/>
</dbReference>
<feature type="region of interest" description="Disordered" evidence="5">
    <location>
        <begin position="1"/>
        <end position="20"/>
    </location>
</feature>
<feature type="binding site" evidence="4">
    <location>
        <position position="34"/>
    </location>
    <ligand>
        <name>Mg(2+)</name>
        <dbReference type="ChEBI" id="CHEBI:18420"/>
    </ligand>
</feature>
<evidence type="ECO:0000256" key="5">
    <source>
        <dbReference type="SAM" id="MobiDB-lite"/>
    </source>
</evidence>
<feature type="compositionally biased region" description="Low complexity" evidence="5">
    <location>
        <begin position="1"/>
        <end position="10"/>
    </location>
</feature>
<dbReference type="AlphaFoldDB" id="A0AAD7DVG5"/>
<keyword evidence="4" id="KW-0479">Metal-binding</keyword>
<evidence type="ECO:0000313" key="6">
    <source>
        <dbReference type="EMBL" id="KAJ7700715.1"/>
    </source>
</evidence>
<dbReference type="SUPFAM" id="SSF52540">
    <property type="entry name" value="P-loop containing nucleoside triphosphate hydrolases"/>
    <property type="match status" value="1"/>
</dbReference>
<keyword evidence="1 3" id="KW-0547">Nucleotide-binding</keyword>
<feature type="binding site" evidence="3">
    <location>
        <begin position="27"/>
        <end position="34"/>
    </location>
    <ligand>
        <name>GTP</name>
        <dbReference type="ChEBI" id="CHEBI:37565"/>
    </ligand>
</feature>
<dbReference type="Proteomes" id="UP001221757">
    <property type="component" value="Unassembled WGS sequence"/>
</dbReference>
<dbReference type="SMART" id="SM00177">
    <property type="entry name" value="ARF"/>
    <property type="match status" value="1"/>
</dbReference>
<sequence length="212" mass="23109">MGAGPSSPSNDSDESDPPKTFDIALVGLKDAGKTSILNRLQRPEQPTGLPSLPQPAPTIGYISQEVPCGQHLLTLWDFSAETQADPGKLEYWNVHVFIFAIDASSPEHIPKAKDELWSLAEQIRKDSSIQAHPVLVVATKIDKLNGPPDLDEMSRALDIEGLVKRGRTIGLKGVSAATNEGMEGAMQWVLENVTHAHITQHDETKSAIMRYL</sequence>